<protein>
    <submittedName>
        <fullName evidence="1">Uncharacterized protein</fullName>
    </submittedName>
</protein>
<dbReference type="AlphaFoldDB" id="F2K7P8"/>
<proteinExistence type="predicted"/>
<dbReference type="STRING" id="994484.PSEBR_a3323"/>
<dbReference type="KEGG" id="pba:PSEBR_a3323"/>
<dbReference type="HOGENOM" id="CLU_1128310_0_0_6"/>
<name>F2K7P8_PSEBN</name>
<evidence type="ECO:0000313" key="1">
    <source>
        <dbReference type="EMBL" id="AEA69639.1"/>
    </source>
</evidence>
<dbReference type="Proteomes" id="UP000006692">
    <property type="component" value="Chromosome"/>
</dbReference>
<sequence length="246" mass="27699">MSLTREVVAVINSTVNSADRNFVVGWNETRQSLIENWDYFRTIWRGADIARPQQEDYGAGLEDTFRCLCNRVLPVYLAQADHVLSREEIPNRILFQQVVPPRSPGPLRQRITITLDDNNVIEQVTGNYIVEYQINPSTALTDIGRYGVDPGSGIIRAKIWDSVTRQESIEVFEFDIAHLPNAHTKLIHPGDPDFNITVSTLIEHDMCNLQLMCGPCNGAKQGVSYHYFAGNPASALFYRNQFSGLG</sequence>
<accession>F2K7P8</accession>
<evidence type="ECO:0000313" key="2">
    <source>
        <dbReference type="Proteomes" id="UP000006692"/>
    </source>
</evidence>
<reference evidence="1 2" key="1">
    <citation type="journal article" date="2011" name="J. Bacteriol.">
        <title>Complete genome sequence of a beneficial plant root-associated bacterium, Pseudomonas brassicacearum.</title>
        <authorList>
            <person name="Ortet P."/>
            <person name="Barakat M."/>
            <person name="Lalaouna D."/>
            <person name="Fochesato S."/>
            <person name="Barbe V."/>
            <person name="Vacherie B."/>
            <person name="Santaella C."/>
            <person name="Heulin T."/>
            <person name="Achouak W."/>
        </authorList>
    </citation>
    <scope>NUCLEOTIDE SEQUENCE [LARGE SCALE GENOMIC DNA]</scope>
    <source>
        <strain evidence="1 2">NFM421</strain>
    </source>
</reference>
<organism evidence="1 2">
    <name type="scientific">Pseudomonas brassicacearum (strain NFM421)</name>
    <dbReference type="NCBI Taxonomy" id="994484"/>
    <lineage>
        <taxon>Bacteria</taxon>
        <taxon>Pseudomonadati</taxon>
        <taxon>Pseudomonadota</taxon>
        <taxon>Gammaproteobacteria</taxon>
        <taxon>Pseudomonadales</taxon>
        <taxon>Pseudomonadaceae</taxon>
        <taxon>Pseudomonas</taxon>
    </lineage>
</organism>
<dbReference type="GeneID" id="57260024"/>
<dbReference type="RefSeq" id="WP_003202811.1">
    <property type="nucleotide sequence ID" value="NC_015379.1"/>
</dbReference>
<gene>
    <name evidence="1" type="ORF">PSEBR_a3323</name>
</gene>
<dbReference type="EMBL" id="CP002585">
    <property type="protein sequence ID" value="AEA69639.1"/>
    <property type="molecule type" value="Genomic_DNA"/>
</dbReference>
<reference key="2">
    <citation type="submission" date="2011-03" db="EMBL/GenBank/DDBJ databases">
        <title>Complete Genome Sequence of a beneficial plant roots-associated bacterium Pseudomonas brassicacearum.</title>
        <authorList>
            <person name="Ortet P."/>
            <person name="Barakat M."/>
            <person name="Lalaouna D."/>
            <person name="Fochesato S."/>
            <person name="Barbe V."/>
            <person name="Santaella C."/>
            <person name="Heulin T."/>
            <person name="Achouak W."/>
        </authorList>
    </citation>
    <scope>NUCLEOTIDE SEQUENCE</scope>
    <source>
        <strain>NFM421</strain>
    </source>
</reference>